<protein>
    <submittedName>
        <fullName evidence="1">Kadipiro VP7</fullName>
    </submittedName>
</protein>
<dbReference type="SUPFAM" id="SSF56112">
    <property type="entry name" value="Protein kinase-like (PK-like)"/>
    <property type="match status" value="1"/>
</dbReference>
<dbReference type="Gene3D" id="1.10.510.10">
    <property type="entry name" value="Transferase(Phosphotransferase) domain 1"/>
    <property type="match status" value="1"/>
</dbReference>
<evidence type="ECO:0000313" key="1">
    <source>
        <dbReference type="EMBL" id="APG79136.1"/>
    </source>
</evidence>
<sequence length="347" mass="38965">MSNIHCYGSDPSEGHFCIYRFDERQPFTVKLRQKGKIQRIELENSIGHNGAINYGSIFDTIKYFTSIAGLTLINNNMTIDLNSVAVDNRFRGNATMAALKCNVLGNLFLKKIVSSDLQLTLKFYYNKQIKYDVFAGMYGLINLRNSKFNDNAYNYGIIIEQCYPIKDLPMNKILAGLKALMLFHEHTNCIHGDCNPSNIMCDKMGNVKIVDPASLVTRVVTYINEYYKDLTPKSEVGAYLLSCFEIVSDIRKLPLEKIFIKRSYLGLPEFADDGGINAIDFLTSLQDGLTTHSDLMSAIAGVPFDGLLANNEYIDDDLSDNDCNVNLDAGIDHLEFNNLDVDDSDSE</sequence>
<accession>A0A1L3KP23</accession>
<dbReference type="Pfam" id="PF07387">
    <property type="entry name" value="Seadorna_VP7"/>
    <property type="match status" value="1"/>
</dbReference>
<dbReference type="InterPro" id="IPR011009">
    <property type="entry name" value="Kinase-like_dom_sf"/>
</dbReference>
<reference evidence="1" key="1">
    <citation type="journal article" date="2016" name="Nature">
        <title>Redefining the invertebrate RNA virosphere.</title>
        <authorList>
            <person name="Shi M."/>
            <person name="Lin X.D."/>
            <person name="Tian J.H."/>
            <person name="Chen L.J."/>
            <person name="Chen X."/>
            <person name="Li C.X."/>
            <person name="Qin X.C."/>
            <person name="Li J."/>
            <person name="Cao J.P."/>
            <person name="Eden J.S."/>
            <person name="Buchmann J."/>
            <person name="Wang W."/>
            <person name="Xu J."/>
            <person name="Holmes E.C."/>
            <person name="Zhang Y.Z."/>
        </authorList>
    </citation>
    <scope>NUCLEOTIDE SEQUENCE</scope>
    <source>
        <strain evidence="1">QTM27331</strain>
    </source>
</reference>
<proteinExistence type="predicted"/>
<dbReference type="EMBL" id="KX884656">
    <property type="protein sequence ID" value="APG79136.1"/>
    <property type="molecule type" value="Genomic_RNA"/>
</dbReference>
<name>A0A1L3KP23_9REOV</name>
<dbReference type="InterPro" id="IPR009973">
    <property type="entry name" value="Seadorna_VP7"/>
</dbReference>
<organism evidence="1">
    <name type="scientific">Kadipiro virus</name>
    <dbReference type="NCBI Taxonomy" id="104580"/>
    <lineage>
        <taxon>Viruses</taxon>
        <taxon>Riboviria</taxon>
        <taxon>Orthornavirae</taxon>
        <taxon>Duplornaviricota</taxon>
        <taxon>Resentoviricetes</taxon>
        <taxon>Reovirales</taxon>
        <taxon>Sedoreoviridae</taxon>
        <taxon>Seadornavirus</taxon>
        <taxon>Seadornavirus kadipiroense</taxon>
    </lineage>
</organism>